<feature type="region of interest" description="Disordered" evidence="1">
    <location>
        <begin position="70"/>
        <end position="99"/>
    </location>
</feature>
<evidence type="ECO:0000256" key="1">
    <source>
        <dbReference type="SAM" id="MobiDB-lite"/>
    </source>
</evidence>
<accession>A0A7H8R728</accession>
<organism evidence="2 3">
    <name type="scientific">Talaromyces rugulosus</name>
    <name type="common">Penicillium rugulosum</name>
    <dbReference type="NCBI Taxonomy" id="121627"/>
    <lineage>
        <taxon>Eukaryota</taxon>
        <taxon>Fungi</taxon>
        <taxon>Dikarya</taxon>
        <taxon>Ascomycota</taxon>
        <taxon>Pezizomycotina</taxon>
        <taxon>Eurotiomycetes</taxon>
        <taxon>Eurotiomycetidae</taxon>
        <taxon>Eurotiales</taxon>
        <taxon>Trichocomaceae</taxon>
        <taxon>Talaromyces</taxon>
        <taxon>Talaromyces sect. Islandici</taxon>
    </lineage>
</organism>
<feature type="compositionally biased region" description="Polar residues" evidence="1">
    <location>
        <begin position="70"/>
        <end position="84"/>
    </location>
</feature>
<dbReference type="RefSeq" id="XP_035348346.1">
    <property type="nucleotide sequence ID" value="XM_035492453.1"/>
</dbReference>
<feature type="region of interest" description="Disordered" evidence="1">
    <location>
        <begin position="1"/>
        <end position="57"/>
    </location>
</feature>
<dbReference type="KEGG" id="trg:TRUGW13939_09330"/>
<evidence type="ECO:0000313" key="2">
    <source>
        <dbReference type="EMBL" id="QKX62172.1"/>
    </source>
</evidence>
<dbReference type="AlphaFoldDB" id="A0A7H8R728"/>
<gene>
    <name evidence="2" type="ORF">TRUGW13939_09330</name>
</gene>
<reference evidence="3" key="1">
    <citation type="submission" date="2020-06" db="EMBL/GenBank/DDBJ databases">
        <title>A chromosome-scale genome assembly of Talaromyces rugulosus W13939.</title>
        <authorList>
            <person name="Wang B."/>
            <person name="Guo L."/>
            <person name="Ye K."/>
            <person name="Wang L."/>
        </authorList>
    </citation>
    <scope>NUCLEOTIDE SEQUENCE [LARGE SCALE GENOMIC DNA]</scope>
    <source>
        <strain evidence="3">W13939</strain>
    </source>
</reference>
<sequence length="99" mass="10931">MPQPQREETTPQILSPLHTAMPLRPGDKTTHQASSPFSIATPLLPRNGTSSSASGKFGRFQGMKKLEKQLQTVTGPVQSHTSPSRRSEWSSYLFLLNEP</sequence>
<proteinExistence type="predicted"/>
<name>A0A7H8R728_TALRU</name>
<dbReference type="Proteomes" id="UP000509510">
    <property type="component" value="Chromosome V"/>
</dbReference>
<protein>
    <submittedName>
        <fullName evidence="2">Uncharacterized protein</fullName>
    </submittedName>
</protein>
<keyword evidence="3" id="KW-1185">Reference proteome</keyword>
<evidence type="ECO:0000313" key="3">
    <source>
        <dbReference type="Proteomes" id="UP000509510"/>
    </source>
</evidence>
<dbReference type="EMBL" id="CP055902">
    <property type="protein sequence ID" value="QKX62172.1"/>
    <property type="molecule type" value="Genomic_DNA"/>
</dbReference>
<dbReference type="GeneID" id="55996813"/>